<dbReference type="AlphaFoldDB" id="A0A6I2MQN4"/>
<comment type="caution">
    <text evidence="1">The sequence shown here is derived from an EMBL/GenBank/DDBJ whole genome shotgun (WGS) entry which is preliminary data.</text>
</comment>
<dbReference type="RefSeq" id="WP_154366947.1">
    <property type="nucleotide sequence ID" value="NZ_WKJH01000010.1"/>
</dbReference>
<accession>A0A6I2MQN4</accession>
<organism evidence="1 2">
    <name type="scientific">Maribacter luteus</name>
    <dbReference type="NCBI Taxonomy" id="2594478"/>
    <lineage>
        <taxon>Bacteria</taxon>
        <taxon>Pseudomonadati</taxon>
        <taxon>Bacteroidota</taxon>
        <taxon>Flavobacteriia</taxon>
        <taxon>Flavobacteriales</taxon>
        <taxon>Flavobacteriaceae</taxon>
        <taxon>Maribacter</taxon>
    </lineage>
</organism>
<evidence type="ECO:0000313" key="1">
    <source>
        <dbReference type="EMBL" id="MRX64760.1"/>
    </source>
</evidence>
<protein>
    <recommendedName>
        <fullName evidence="3">Lipocalin-like domain-containing protein</fullName>
    </recommendedName>
</protein>
<evidence type="ECO:0000313" key="2">
    <source>
        <dbReference type="Proteomes" id="UP000443153"/>
    </source>
</evidence>
<dbReference type="OrthoDB" id="708590at2"/>
<keyword evidence="2" id="KW-1185">Reference proteome</keyword>
<proteinExistence type="predicted"/>
<gene>
    <name evidence="1" type="ORF">GJ691_11315</name>
</gene>
<sequence>MKLNAIILIGVLILTAACSNDENTMLKIDGKYTGTFKRDNNVANVEIEFINGKFLGNSTGDGYLIPIYHGEYSINGDIIVFDNKQLVLPAIYDSSTLLDGKWNFTFDQNTLTMIKSNGDKYALMKN</sequence>
<dbReference type="Proteomes" id="UP000443153">
    <property type="component" value="Unassembled WGS sequence"/>
</dbReference>
<dbReference type="EMBL" id="WKJH01000010">
    <property type="protein sequence ID" value="MRX64760.1"/>
    <property type="molecule type" value="Genomic_DNA"/>
</dbReference>
<evidence type="ECO:0008006" key="3">
    <source>
        <dbReference type="Google" id="ProtNLM"/>
    </source>
</evidence>
<reference evidence="1 2" key="1">
    <citation type="submission" date="2019-11" db="EMBL/GenBank/DDBJ databases">
        <title>Maribacter lutea sp. nov., a marine bacterium isolated from intertidal sand.</title>
        <authorList>
            <person name="Liu A."/>
        </authorList>
    </citation>
    <scope>NUCLEOTIDE SEQUENCE [LARGE SCALE GENOMIC DNA]</scope>
    <source>
        <strain evidence="1 2">RZ05</strain>
    </source>
</reference>
<name>A0A6I2MQN4_9FLAO</name>
<dbReference type="PROSITE" id="PS51257">
    <property type="entry name" value="PROKAR_LIPOPROTEIN"/>
    <property type="match status" value="1"/>
</dbReference>